<dbReference type="EMBL" id="NOKQ01000196">
    <property type="protein sequence ID" value="OZS78330.1"/>
    <property type="molecule type" value="Genomic_DNA"/>
</dbReference>
<keyword evidence="3" id="KW-1185">Reference proteome</keyword>
<gene>
    <name evidence="2" type="ORF">CF394_06110</name>
</gene>
<accession>A0A264W427</accession>
<dbReference type="Proteomes" id="UP000217065">
    <property type="component" value="Unassembled WGS sequence"/>
</dbReference>
<proteinExistence type="predicted"/>
<keyword evidence="1" id="KW-0812">Transmembrane</keyword>
<protein>
    <submittedName>
        <fullName evidence="2">Uncharacterized protein</fullName>
    </submittedName>
</protein>
<keyword evidence="1" id="KW-1133">Transmembrane helix</keyword>
<organism evidence="2 3">
    <name type="scientific">Tetzosporium hominis</name>
    <dbReference type="NCBI Taxonomy" id="2020506"/>
    <lineage>
        <taxon>Bacteria</taxon>
        <taxon>Bacillati</taxon>
        <taxon>Bacillota</taxon>
        <taxon>Bacilli</taxon>
        <taxon>Bacillales</taxon>
        <taxon>Caryophanaceae</taxon>
        <taxon>Tetzosporium</taxon>
    </lineage>
</organism>
<feature type="transmembrane region" description="Helical" evidence="1">
    <location>
        <begin position="12"/>
        <end position="34"/>
    </location>
</feature>
<comment type="caution">
    <text evidence="2">The sequence shown here is derived from an EMBL/GenBank/DDBJ whole genome shotgun (WGS) entry which is preliminary data.</text>
</comment>
<dbReference type="RefSeq" id="WP_094942350.1">
    <property type="nucleotide sequence ID" value="NZ_NOKQ01000196.1"/>
</dbReference>
<evidence type="ECO:0000313" key="3">
    <source>
        <dbReference type="Proteomes" id="UP000217065"/>
    </source>
</evidence>
<reference evidence="2 3" key="1">
    <citation type="submission" date="2017-07" db="EMBL/GenBank/DDBJ databases">
        <title>Tetzosporium hominis gen.nov. sp.nov.</title>
        <authorList>
            <person name="Tetz G."/>
            <person name="Tetz V."/>
        </authorList>
    </citation>
    <scope>NUCLEOTIDE SEQUENCE [LARGE SCALE GENOMIC DNA]</scope>
    <source>
        <strain evidence="2 3">VT-49</strain>
    </source>
</reference>
<dbReference type="OrthoDB" id="2964362at2"/>
<evidence type="ECO:0000313" key="2">
    <source>
        <dbReference type="EMBL" id="OZS78330.1"/>
    </source>
</evidence>
<dbReference type="AlphaFoldDB" id="A0A264W427"/>
<sequence length="433" mass="48882">MERVKSENGYTLLITLGLIMMMMLFMFAFTRIAVSQKAQVEKTDTSIVTTALAEMGAEYYKEQIVSDINTMILTTTQEMQAIKDQGLGYSALTAEMQDLAVEKNNALSLYYASNYYVEQPTTPTEIKTGYTTIVEPPSRGYRLIERSSFDPTTETLSLKVVGFTEDEESEPIQVDLKLPSQLMWQGDKTETFTLNLSFEQYAQMSTGLTTTNVFTNDKQTANNEVFLFDSGDFYHFQGNAIFQSHQVDEGSLNKVKVLSNKLLEFQKHFAVYNSIIYGDIISINFDSLSKTVIHNSQLRAYRILITKGEVVPDPNADIPIVPAPNSNQQKVEFTGTSSICLLARDQVINTNYINNIQNLKNILLMDATSHLIYKKSDGDYIYQNGSERKLTSSASDNEIVNKACNTQLTFNEDLKVYEAFDPENMKISDVIYQ</sequence>
<name>A0A264W427_9BACL</name>
<evidence type="ECO:0000256" key="1">
    <source>
        <dbReference type="SAM" id="Phobius"/>
    </source>
</evidence>
<keyword evidence="1" id="KW-0472">Membrane</keyword>